<dbReference type="InterPro" id="IPR036282">
    <property type="entry name" value="Glutathione-S-Trfase_C_sf"/>
</dbReference>
<keyword evidence="3" id="KW-0808">Transferase</keyword>
<dbReference type="STRING" id="698738.OLEAN_C27010"/>
<dbReference type="Proteomes" id="UP000032749">
    <property type="component" value="Chromosome"/>
</dbReference>
<protein>
    <submittedName>
        <fullName evidence="3">Glutathione S-transferase domain protein</fullName>
    </submittedName>
</protein>
<name>R4YP97_OLEAN</name>
<evidence type="ECO:0000259" key="2">
    <source>
        <dbReference type="PROSITE" id="PS50405"/>
    </source>
</evidence>
<dbReference type="Pfam" id="PF13409">
    <property type="entry name" value="GST_N_2"/>
    <property type="match status" value="1"/>
</dbReference>
<dbReference type="EMBL" id="FO203512">
    <property type="protein sequence ID" value="CCK76877.1"/>
    <property type="molecule type" value="Genomic_DNA"/>
</dbReference>
<reference evidence="3 4" key="1">
    <citation type="journal article" date="2013" name="Nat. Commun.">
        <title>Genome sequence and functional genomic analysis of the oil-degrading bacterium Oleispira antarctica.</title>
        <authorList>
            <person name="Kube M."/>
            <person name="Chernikova T.N."/>
            <person name="Al-Ramahi Y."/>
            <person name="Beloqui A."/>
            <person name="Lopez-Cortez N."/>
            <person name="Guazzaroni M.E."/>
            <person name="Heipieper H.J."/>
            <person name="Klages S."/>
            <person name="Kotsyurbenko O.R."/>
            <person name="Langer I."/>
            <person name="Nechitaylo T.Y."/>
            <person name="Lunsdorf H."/>
            <person name="Fernandez M."/>
            <person name="Juarez S."/>
            <person name="Ciordia S."/>
            <person name="Singer A."/>
            <person name="Kagan O."/>
            <person name="Egorova O."/>
            <person name="Petit P.A."/>
            <person name="Stogios P."/>
            <person name="Kim Y."/>
            <person name="Tchigvintsev A."/>
            <person name="Flick R."/>
            <person name="Denaro R."/>
            <person name="Genovese M."/>
            <person name="Albar J.P."/>
            <person name="Reva O.N."/>
            <person name="Martinez-Gomariz M."/>
            <person name="Tran H."/>
            <person name="Ferrer M."/>
            <person name="Savchenko A."/>
            <person name="Yakunin A.F."/>
            <person name="Yakimov M.M."/>
            <person name="Golyshina O.V."/>
            <person name="Reinhardt R."/>
            <person name="Golyshin P.N."/>
        </authorList>
    </citation>
    <scope>NUCLEOTIDE SEQUENCE [LARGE SCALE GENOMIC DNA]</scope>
</reference>
<dbReference type="InterPro" id="IPR004046">
    <property type="entry name" value="GST_C"/>
</dbReference>
<proteinExistence type="predicted"/>
<dbReference type="SUPFAM" id="SSF52833">
    <property type="entry name" value="Thioredoxin-like"/>
    <property type="match status" value="1"/>
</dbReference>
<dbReference type="OrthoDB" id="9810080at2"/>
<keyword evidence="4" id="KW-1185">Reference proteome</keyword>
<evidence type="ECO:0000313" key="3">
    <source>
        <dbReference type="EMBL" id="CCK76877.1"/>
    </source>
</evidence>
<dbReference type="AlphaFoldDB" id="R4YP97"/>
<dbReference type="PATRIC" id="fig|698738.3.peg.2800"/>
<evidence type="ECO:0000313" key="4">
    <source>
        <dbReference type="Proteomes" id="UP000032749"/>
    </source>
</evidence>
<dbReference type="PROSITE" id="PS50404">
    <property type="entry name" value="GST_NTER"/>
    <property type="match status" value="1"/>
</dbReference>
<dbReference type="SFLD" id="SFLDG00358">
    <property type="entry name" value="Main_(cytGST)"/>
    <property type="match status" value="1"/>
</dbReference>
<sequence length="212" mass="23944">MLTVHHLNQSRSKRVLWLLEELEMPYQRIDHQRDAQTHLAPASLKAVHPLSKAPVIVDSRSDGDSEEDKVTLCESSTIMEYLLDQADSEKRLRPQSGTKEYYQYLEWSHFAEGSLALPVMLKLFMGMETRSGDQPMDGYAAKEVSLDFGYIESVLAERDYFAGAEFTAADIMMTSMLEIAASIGLLKDQPKTLAYLEKVQQRPAYQKAASFG</sequence>
<dbReference type="Gene3D" id="1.20.1050.10">
    <property type="match status" value="1"/>
</dbReference>
<dbReference type="Pfam" id="PF14497">
    <property type="entry name" value="GST_C_3"/>
    <property type="match status" value="1"/>
</dbReference>
<dbReference type="HOGENOM" id="CLU_011226_15_5_6"/>
<dbReference type="SUPFAM" id="SSF47616">
    <property type="entry name" value="GST C-terminal domain-like"/>
    <property type="match status" value="1"/>
</dbReference>
<dbReference type="PROSITE" id="PS50405">
    <property type="entry name" value="GST_CTER"/>
    <property type="match status" value="1"/>
</dbReference>
<dbReference type="GO" id="GO:0016740">
    <property type="term" value="F:transferase activity"/>
    <property type="evidence" value="ECO:0007669"/>
    <property type="project" value="UniProtKB-KW"/>
</dbReference>
<dbReference type="SFLD" id="SFLDG01150">
    <property type="entry name" value="Main.1:_Beta-like"/>
    <property type="match status" value="1"/>
</dbReference>
<dbReference type="InterPro" id="IPR010987">
    <property type="entry name" value="Glutathione-S-Trfase_C-like"/>
</dbReference>
<accession>R4YP97</accession>
<dbReference type="KEGG" id="oai:OLEAN_C27010"/>
<organism evidence="3 4">
    <name type="scientific">Oleispira antarctica RB-8</name>
    <dbReference type="NCBI Taxonomy" id="698738"/>
    <lineage>
        <taxon>Bacteria</taxon>
        <taxon>Pseudomonadati</taxon>
        <taxon>Pseudomonadota</taxon>
        <taxon>Gammaproteobacteria</taxon>
        <taxon>Oceanospirillales</taxon>
        <taxon>Oceanospirillaceae</taxon>
        <taxon>Oleispira</taxon>
    </lineage>
</organism>
<dbReference type="Gene3D" id="3.40.30.10">
    <property type="entry name" value="Glutaredoxin"/>
    <property type="match status" value="1"/>
</dbReference>
<dbReference type="InterPro" id="IPR036249">
    <property type="entry name" value="Thioredoxin-like_sf"/>
</dbReference>
<evidence type="ECO:0000259" key="1">
    <source>
        <dbReference type="PROSITE" id="PS50404"/>
    </source>
</evidence>
<feature type="domain" description="GST N-terminal" evidence="1">
    <location>
        <begin position="1"/>
        <end position="90"/>
    </location>
</feature>
<dbReference type="CDD" id="cd03046">
    <property type="entry name" value="GST_N_GTT1_like"/>
    <property type="match status" value="1"/>
</dbReference>
<gene>
    <name evidence="3" type="ORF">OLEAN_C27010</name>
</gene>
<dbReference type="PANTHER" id="PTHR44051">
    <property type="entry name" value="GLUTATHIONE S-TRANSFERASE-RELATED"/>
    <property type="match status" value="1"/>
</dbReference>
<dbReference type="PANTHER" id="PTHR44051:SF9">
    <property type="entry name" value="GLUTATHIONE S-TRANSFERASE 1"/>
    <property type="match status" value="1"/>
</dbReference>
<dbReference type="InterPro" id="IPR040079">
    <property type="entry name" value="Glutathione_S-Trfase"/>
</dbReference>
<dbReference type="SFLD" id="SFLDS00019">
    <property type="entry name" value="Glutathione_Transferase_(cytos"/>
    <property type="match status" value="1"/>
</dbReference>
<feature type="domain" description="GST C-terminal" evidence="2">
    <location>
        <begin position="97"/>
        <end position="212"/>
    </location>
</feature>
<dbReference type="InterPro" id="IPR004045">
    <property type="entry name" value="Glutathione_S-Trfase_N"/>
</dbReference>